<feature type="coiled-coil region" evidence="1">
    <location>
        <begin position="6"/>
        <end position="33"/>
    </location>
</feature>
<reference evidence="3 4" key="1">
    <citation type="submission" date="2020-08" db="EMBL/GenBank/DDBJ databases">
        <title>Bridging the membrane lipid divide: bacteria of the FCB group superphylum have the potential to synthesize archaeal ether lipids.</title>
        <authorList>
            <person name="Villanueva L."/>
            <person name="Von Meijenfeldt F.A.B."/>
            <person name="Westbye A.B."/>
            <person name="Yadav S."/>
            <person name="Hopmans E.C."/>
            <person name="Dutilh B.E."/>
            <person name="Sinninghe Damste J.S."/>
        </authorList>
    </citation>
    <scope>NUCLEOTIDE SEQUENCE [LARGE SCALE GENOMIC DNA]</scope>
    <source>
        <strain evidence="3">NIOZ-UU82</strain>
    </source>
</reference>
<proteinExistence type="predicted"/>
<protein>
    <recommendedName>
        <fullName evidence="2">HepT-like domain-containing protein</fullName>
    </recommendedName>
</protein>
<evidence type="ECO:0000313" key="3">
    <source>
        <dbReference type="EMBL" id="MBC8199896.1"/>
    </source>
</evidence>
<evidence type="ECO:0000259" key="2">
    <source>
        <dbReference type="Pfam" id="PF20797"/>
    </source>
</evidence>
<feature type="domain" description="HepT-like" evidence="2">
    <location>
        <begin position="41"/>
        <end position="148"/>
    </location>
</feature>
<accession>A0A8J6N6E0</accession>
<dbReference type="InterPro" id="IPR048769">
    <property type="entry name" value="HepT-like_dom"/>
</dbReference>
<organism evidence="3 4">
    <name type="scientific">Candidatus Desulfaltia bathyphila</name>
    <dbReference type="NCBI Taxonomy" id="2841697"/>
    <lineage>
        <taxon>Bacteria</taxon>
        <taxon>Pseudomonadati</taxon>
        <taxon>Thermodesulfobacteriota</taxon>
        <taxon>Desulfobacteria</taxon>
        <taxon>Desulfobacterales</taxon>
        <taxon>Desulfobacterales incertae sedis</taxon>
        <taxon>Candidatus Desulfaltia</taxon>
    </lineage>
</organism>
<dbReference type="EMBL" id="JACNLL010000068">
    <property type="protein sequence ID" value="MBC8199896.1"/>
    <property type="molecule type" value="Genomic_DNA"/>
</dbReference>
<dbReference type="AlphaFoldDB" id="A0A8J6N6E0"/>
<dbReference type="Proteomes" id="UP000603545">
    <property type="component" value="Unassembled WGS sequence"/>
</dbReference>
<evidence type="ECO:0000313" key="4">
    <source>
        <dbReference type="Proteomes" id="UP000603545"/>
    </source>
</evidence>
<name>A0A8J6N6E0_9BACT</name>
<comment type="caution">
    <text evidence="3">The sequence shown here is derived from an EMBL/GenBank/DDBJ whole genome shotgun (WGS) entry which is preliminary data.</text>
</comment>
<keyword evidence="1" id="KW-0175">Coiled coil</keyword>
<gene>
    <name evidence="3" type="ORF">H8E80_07625</name>
</gene>
<dbReference type="Pfam" id="PF20797">
    <property type="entry name" value="HepT-like_2"/>
    <property type="match status" value="1"/>
</dbReference>
<sequence>MDKEFVENIEIELQNLERLIEEMDQIINKVKEEPDFIFIRAAGSIIHDFYCGVEKIFERIAYNVNNIIPHGEDWHAKLLLQMAQTQSGRNAVIDSELLQKLKEYLRFRHLFRNIYGFELRWARIKPLCLQLNDVFNELKTSIRKYLKEL</sequence>
<evidence type="ECO:0000256" key="1">
    <source>
        <dbReference type="SAM" id="Coils"/>
    </source>
</evidence>